<dbReference type="SUPFAM" id="SSF55424">
    <property type="entry name" value="FAD/NAD-linked reductases, dimerisation (C-terminal) domain"/>
    <property type="match status" value="1"/>
</dbReference>
<feature type="binding site" evidence="4">
    <location>
        <begin position="140"/>
        <end position="142"/>
    </location>
    <ligand>
        <name>FAD</name>
        <dbReference type="ChEBI" id="CHEBI:57692"/>
    </ligand>
</feature>
<dbReference type="Gene3D" id="3.50.50.60">
    <property type="entry name" value="FAD/NAD(P)-binding domain"/>
    <property type="match status" value="2"/>
</dbReference>
<dbReference type="Pfam" id="PF02852">
    <property type="entry name" value="Pyr_redox_dim"/>
    <property type="match status" value="1"/>
</dbReference>
<feature type="binding site" evidence="4">
    <location>
        <begin position="177"/>
        <end position="184"/>
    </location>
    <ligand>
        <name>NAD(+)</name>
        <dbReference type="ChEBI" id="CHEBI:57540"/>
    </ligand>
</feature>
<dbReference type="InterPro" id="IPR004099">
    <property type="entry name" value="Pyr_nucl-diS_OxRdtase_dimer"/>
</dbReference>
<evidence type="ECO:0000259" key="5">
    <source>
        <dbReference type="Pfam" id="PF02852"/>
    </source>
</evidence>
<dbReference type="InterPro" id="IPR023753">
    <property type="entry name" value="FAD/NAD-binding_dom"/>
</dbReference>
<dbReference type="PANTHER" id="PTHR43014">
    <property type="entry name" value="MERCURIC REDUCTASE"/>
    <property type="match status" value="1"/>
</dbReference>
<reference evidence="7" key="2">
    <citation type="submission" date="2020-09" db="EMBL/GenBank/DDBJ databases">
        <authorList>
            <person name="Sun Q."/>
            <person name="Kim S."/>
        </authorList>
    </citation>
    <scope>NUCLEOTIDE SEQUENCE</scope>
    <source>
        <strain evidence="7">KCTC 32437</strain>
    </source>
</reference>
<evidence type="ECO:0000313" key="7">
    <source>
        <dbReference type="EMBL" id="GHA23797.1"/>
    </source>
</evidence>
<dbReference type="InterPro" id="IPR036188">
    <property type="entry name" value="FAD/NAD-bd_sf"/>
</dbReference>
<dbReference type="EMBL" id="BMZE01000002">
    <property type="protein sequence ID" value="GHA23797.1"/>
    <property type="molecule type" value="Genomic_DNA"/>
</dbReference>
<dbReference type="PIRSF" id="PIRSF000350">
    <property type="entry name" value="Mercury_reductase_MerA"/>
    <property type="match status" value="1"/>
</dbReference>
<sequence length="478" mass="51127">MARQRLPDLCVIGGGAGGVAVAEAARRHGASVILVDREGSGAGNQLAGLAGNALFRAAGLAHDMRRAQSFGLAAAEPKPAARAVFEHIRDVVTEVEPRAGAERLEGLGVEVVRGEARFVDRRSIEVDGAQIAARRFVLATGSRPFIPEIAGLDQCRYFTTTTIFDNPYKLTHLVVIGAGRHGLELAQAYRRLGADVSVIDAAKALGRSDPELSAMVLRQVVADGVKLYEQTTVRRVQARSQGIGIELSGPDGRQVTLDASHLLVATGRRPDIETLGLDQAGVKRDPTRPERLRVGDDLKTTNRRIYAIGDVSGGLRYGHAAEHQAQLVVRNALFGLPARYRAALIPRLCRTAPQLAEVGLGEPQVRQRRRQDFTVTRFSLAENDRARGDEEGHGVAKMITDRHGRIVGAGVVGAEAGEVIALFSMAIANGLSARHLAGFVAAYPSYAGIAQHLGALHEQQQSASGGLTWLSRLVRNLP</sequence>
<dbReference type="Gene3D" id="3.30.390.30">
    <property type="match status" value="1"/>
</dbReference>
<feature type="binding site" evidence="4">
    <location>
        <position position="267"/>
    </location>
    <ligand>
        <name>NAD(+)</name>
        <dbReference type="ChEBI" id="CHEBI:57540"/>
    </ligand>
</feature>
<protein>
    <submittedName>
        <fullName evidence="7">Dihydrolipoamide dehydrogenase</fullName>
    </submittedName>
</protein>
<dbReference type="PRINTS" id="PR00368">
    <property type="entry name" value="FADPNR"/>
</dbReference>
<dbReference type="Proteomes" id="UP000646579">
    <property type="component" value="Unassembled WGS sequence"/>
</dbReference>
<comment type="similarity">
    <text evidence="1">Belongs to the class-I pyridine nucleotide-disulfide oxidoreductase family.</text>
</comment>
<feature type="domain" description="Pyridine nucleotide-disulphide oxidoreductase dimerisation" evidence="5">
    <location>
        <begin position="345"/>
        <end position="447"/>
    </location>
</feature>
<keyword evidence="4" id="KW-0520">NAD</keyword>
<dbReference type="AlphaFoldDB" id="A0A918VU54"/>
<evidence type="ECO:0000256" key="2">
    <source>
        <dbReference type="ARBA" id="ARBA00022630"/>
    </source>
</evidence>
<comment type="caution">
    <text evidence="7">The sequence shown here is derived from an EMBL/GenBank/DDBJ whole genome shotgun (WGS) entry which is preliminary data.</text>
</comment>
<gene>
    <name evidence="7" type="ORF">GCM10007989_19180</name>
</gene>
<evidence type="ECO:0000259" key="6">
    <source>
        <dbReference type="Pfam" id="PF07992"/>
    </source>
</evidence>
<dbReference type="InterPro" id="IPR016156">
    <property type="entry name" value="FAD/NAD-linked_Rdtase_dimer_sf"/>
</dbReference>
<dbReference type="Pfam" id="PF07992">
    <property type="entry name" value="Pyr_redox_2"/>
    <property type="match status" value="1"/>
</dbReference>
<reference evidence="7" key="1">
    <citation type="journal article" date="2014" name="Int. J. Syst. Evol. Microbiol.">
        <title>Complete genome sequence of Corynebacterium casei LMG S-19264T (=DSM 44701T), isolated from a smear-ripened cheese.</title>
        <authorList>
            <consortium name="US DOE Joint Genome Institute (JGI-PGF)"/>
            <person name="Walter F."/>
            <person name="Albersmeier A."/>
            <person name="Kalinowski J."/>
            <person name="Ruckert C."/>
        </authorList>
    </citation>
    <scope>NUCLEOTIDE SEQUENCE</scope>
    <source>
        <strain evidence="7">KCTC 32437</strain>
    </source>
</reference>
<evidence type="ECO:0000256" key="3">
    <source>
        <dbReference type="ARBA" id="ARBA00022827"/>
    </source>
</evidence>
<keyword evidence="2" id="KW-0285">Flavoprotein</keyword>
<keyword evidence="8" id="KW-1185">Reference proteome</keyword>
<name>A0A918VU54_9HYPH</name>
<dbReference type="RefSeq" id="WP_189425467.1">
    <property type="nucleotide sequence ID" value="NZ_BMZE01000002.1"/>
</dbReference>
<comment type="cofactor">
    <cofactor evidence="4">
        <name>FAD</name>
        <dbReference type="ChEBI" id="CHEBI:57692"/>
    </cofactor>
    <text evidence="4">Binds 1 FAD per subunit.</text>
</comment>
<dbReference type="PANTHER" id="PTHR43014:SF2">
    <property type="entry name" value="MERCURIC REDUCTASE"/>
    <property type="match status" value="1"/>
</dbReference>
<keyword evidence="3 4" id="KW-0274">FAD</keyword>
<evidence type="ECO:0000256" key="4">
    <source>
        <dbReference type="PIRSR" id="PIRSR000350-3"/>
    </source>
</evidence>
<dbReference type="GO" id="GO:0003955">
    <property type="term" value="F:NAD(P)H dehydrogenase (quinone) activity"/>
    <property type="evidence" value="ECO:0007669"/>
    <property type="project" value="TreeGrafter"/>
</dbReference>
<keyword evidence="4" id="KW-0547">Nucleotide-binding</keyword>
<dbReference type="PRINTS" id="PR00411">
    <property type="entry name" value="PNDRDTASEI"/>
</dbReference>
<organism evidence="7 8">
    <name type="scientific">Devosia pacifica</name>
    <dbReference type="NCBI Taxonomy" id="1335967"/>
    <lineage>
        <taxon>Bacteria</taxon>
        <taxon>Pseudomonadati</taxon>
        <taxon>Pseudomonadota</taxon>
        <taxon>Alphaproteobacteria</taxon>
        <taxon>Hyphomicrobiales</taxon>
        <taxon>Devosiaceae</taxon>
        <taxon>Devosia</taxon>
    </lineage>
</organism>
<dbReference type="GO" id="GO:0050660">
    <property type="term" value="F:flavin adenine dinucleotide binding"/>
    <property type="evidence" value="ECO:0007669"/>
    <property type="project" value="TreeGrafter"/>
</dbReference>
<evidence type="ECO:0000256" key="1">
    <source>
        <dbReference type="ARBA" id="ARBA00007532"/>
    </source>
</evidence>
<feature type="domain" description="FAD/NAD(P)-binding" evidence="6">
    <location>
        <begin position="8"/>
        <end position="325"/>
    </location>
</feature>
<evidence type="ECO:0000313" key="8">
    <source>
        <dbReference type="Proteomes" id="UP000646579"/>
    </source>
</evidence>
<dbReference type="SUPFAM" id="SSF51905">
    <property type="entry name" value="FAD/NAD(P)-binding domain"/>
    <property type="match status" value="1"/>
</dbReference>
<dbReference type="InterPro" id="IPR001100">
    <property type="entry name" value="Pyr_nuc-diS_OxRdtase"/>
</dbReference>
<proteinExistence type="inferred from homology"/>
<feature type="binding site" evidence="4">
    <location>
        <position position="310"/>
    </location>
    <ligand>
        <name>FAD</name>
        <dbReference type="ChEBI" id="CHEBI:57692"/>
    </ligand>
</feature>
<accession>A0A918VU54</accession>